<dbReference type="Proteomes" id="UP001198026">
    <property type="component" value="Unassembled WGS sequence"/>
</dbReference>
<proteinExistence type="predicted"/>
<protein>
    <submittedName>
        <fullName evidence="1">Damage-inducible protein J</fullName>
    </submittedName>
</protein>
<evidence type="ECO:0000313" key="2">
    <source>
        <dbReference type="Proteomes" id="UP001198026"/>
    </source>
</evidence>
<sequence>MMILKKLAKYLEPMGLSINSYFNMAVRQLVIQKIPFEILAEQEDSNLTTRRALIEAKAKDLGIIPDGSPHFKNVDED</sequence>
<comment type="caution">
    <text evidence="1">The sequence shown here is derived from an EMBL/GenBank/DDBJ whole genome shotgun (WGS) entry which is preliminary data.</text>
</comment>
<gene>
    <name evidence="1" type="ORF">LMB76_00835</name>
</gene>
<evidence type="ECO:0000313" key="1">
    <source>
        <dbReference type="EMBL" id="MCC4476821.1"/>
    </source>
</evidence>
<organism evidence="1 2">
    <name type="scientific">Limosilactobacillus reuteri</name>
    <name type="common">Lactobacillus reuteri</name>
    <dbReference type="NCBI Taxonomy" id="1598"/>
    <lineage>
        <taxon>Bacteria</taxon>
        <taxon>Bacillati</taxon>
        <taxon>Bacillota</taxon>
        <taxon>Bacilli</taxon>
        <taxon>Lactobacillales</taxon>
        <taxon>Lactobacillaceae</taxon>
        <taxon>Limosilactobacillus</taxon>
    </lineage>
</organism>
<reference evidence="1" key="1">
    <citation type="submission" date="2021-10" db="EMBL/GenBank/DDBJ databases">
        <title>Evolutionary history and lifestyle of the vertebrate symbiont Limosilactobacillus reuteri.</title>
        <authorList>
            <person name="Zheng J."/>
            <person name="Li F."/>
            <person name="Gaenzle M."/>
            <person name="Walter J."/>
        </authorList>
    </citation>
    <scope>NUCLEOTIDE SEQUENCE</scope>
    <source>
        <strain evidence="1">GQ_1_3_1</strain>
    </source>
</reference>
<dbReference type="AlphaFoldDB" id="A0AAW4X361"/>
<dbReference type="EMBL" id="JAJGWB010000044">
    <property type="protein sequence ID" value="MCC4476821.1"/>
    <property type="molecule type" value="Genomic_DNA"/>
</dbReference>
<name>A0AAW4X361_LIMRT</name>
<accession>A0AAW4X361</accession>
<dbReference type="RefSeq" id="WP_225431065.1">
    <property type="nucleotide sequence ID" value="NZ_JAJGVE010000184.1"/>
</dbReference>